<dbReference type="GO" id="GO:0016192">
    <property type="term" value="P:vesicle-mediated transport"/>
    <property type="evidence" value="ECO:0007669"/>
    <property type="project" value="UniProtKB-ARBA"/>
</dbReference>
<dbReference type="Pfam" id="PF00059">
    <property type="entry name" value="Lectin_C"/>
    <property type="match status" value="1"/>
</dbReference>
<feature type="compositionally biased region" description="Polar residues" evidence="8">
    <location>
        <begin position="11"/>
        <end position="21"/>
    </location>
</feature>
<dbReference type="Gene3D" id="4.10.400.10">
    <property type="entry name" value="Low-density Lipoprotein Receptor"/>
    <property type="match status" value="2"/>
</dbReference>
<dbReference type="AlphaFoldDB" id="A0A2T7P197"/>
<feature type="transmembrane region" description="Helical" evidence="9">
    <location>
        <begin position="493"/>
        <end position="514"/>
    </location>
</feature>
<dbReference type="EMBL" id="PZQS01000007">
    <property type="protein sequence ID" value="PVD27185.1"/>
    <property type="molecule type" value="Genomic_DNA"/>
</dbReference>
<dbReference type="SMART" id="SM00192">
    <property type="entry name" value="LDLa"/>
    <property type="match status" value="3"/>
</dbReference>
<feature type="domain" description="C-type lectin" evidence="10">
    <location>
        <begin position="139"/>
        <end position="185"/>
    </location>
</feature>
<dbReference type="SUPFAM" id="SSF56436">
    <property type="entry name" value="C-type lectin-like"/>
    <property type="match status" value="1"/>
</dbReference>
<dbReference type="InterPro" id="IPR050685">
    <property type="entry name" value="LDLR"/>
</dbReference>
<protein>
    <recommendedName>
        <fullName evidence="10">C-type lectin domain-containing protein</fullName>
    </recommendedName>
</protein>
<dbReference type="InterPro" id="IPR036055">
    <property type="entry name" value="LDL_receptor-like_sf"/>
</dbReference>
<dbReference type="Proteomes" id="UP000245119">
    <property type="component" value="Linkage Group LG7"/>
</dbReference>
<dbReference type="InterPro" id="IPR032675">
    <property type="entry name" value="LRR_dom_sf"/>
</dbReference>
<evidence type="ECO:0000256" key="6">
    <source>
        <dbReference type="ARBA" id="ARBA00023157"/>
    </source>
</evidence>
<evidence type="ECO:0000256" key="9">
    <source>
        <dbReference type="SAM" id="Phobius"/>
    </source>
</evidence>
<comment type="caution">
    <text evidence="7">Lacks conserved residue(s) required for the propagation of feature annotation.</text>
</comment>
<dbReference type="PANTHER" id="PTHR24270">
    <property type="entry name" value="LOW-DENSITY LIPOPROTEIN RECEPTOR-RELATED"/>
    <property type="match status" value="1"/>
</dbReference>
<sequence length="550" mass="62016">MDITVPGLLPLSNSEVQNDVTGDTRIDSEKTLDVKQLTTPDSTQQRYGEENKTETIYELREDQCLTQTVITFSGQDSGLWNCSVPHYNTFKQHLECNLEPECHGGEDEGPHCPYSSPACNGSVAIGNKCFISLKSSGFMSWPSSSRECRSRGGNLANIKTKQEQDALDKMHQFEKSPTWMEINDRYVFIAMFVCLDHSNTLHYSLVCDFREDCKDGSDEIFCTREQHCDGFRCLNGQCIGSNKQCDLNRDCWDASDEDCSAFQNWYTNRQGFAEPPAVIDFDQHSNLVLSSMSVPSLQILDLSDNLISWLDMSYFMQFKNLRVLRLAGNPLQSLFTGYKANFSALTYLDLSRTLLKTFEDLVMSVYLACDRNSGRGVSRSVCLARAVLDRQNSICAPLPVYSDGFVGWPYVFSVTVTLNLVLSLTADLCHVGSLLTCISSHTVVDETKKGEKTLARRLTLLLATKTLACLLLGSLALSTYWEKSYPGDLINGLMLLVFPLNTSMNPVLYGLGLYREERRKCQRQRLLKVLESRCQNTKETRICANKRVHY</sequence>
<evidence type="ECO:0000256" key="2">
    <source>
        <dbReference type="ARBA" id="ARBA00022692"/>
    </source>
</evidence>
<evidence type="ECO:0000256" key="8">
    <source>
        <dbReference type="SAM" id="MobiDB-lite"/>
    </source>
</evidence>
<name>A0A2T7P197_POMCA</name>
<accession>A0A2T7P197</accession>
<keyword evidence="12" id="KW-1185">Reference proteome</keyword>
<dbReference type="SUPFAM" id="SSF52058">
    <property type="entry name" value="L domain-like"/>
    <property type="match status" value="1"/>
</dbReference>
<dbReference type="InterPro" id="IPR002172">
    <property type="entry name" value="LDrepeatLR_classA_rpt"/>
</dbReference>
<dbReference type="OrthoDB" id="6054493at2759"/>
<dbReference type="PRINTS" id="PR00261">
    <property type="entry name" value="LDLRECEPTOR"/>
</dbReference>
<feature type="transmembrane region" description="Helical" evidence="9">
    <location>
        <begin position="458"/>
        <end position="481"/>
    </location>
</feature>
<dbReference type="InterPro" id="IPR001611">
    <property type="entry name" value="Leu-rich_rpt"/>
</dbReference>
<dbReference type="SUPFAM" id="SSF57424">
    <property type="entry name" value="LDL receptor-like module"/>
    <property type="match status" value="2"/>
</dbReference>
<dbReference type="PROSITE" id="PS51450">
    <property type="entry name" value="LRR"/>
    <property type="match status" value="1"/>
</dbReference>
<dbReference type="PROSITE" id="PS50068">
    <property type="entry name" value="LDLRA_2"/>
    <property type="match status" value="1"/>
</dbReference>
<evidence type="ECO:0000313" key="11">
    <source>
        <dbReference type="EMBL" id="PVD27185.1"/>
    </source>
</evidence>
<gene>
    <name evidence="11" type="ORF">C0Q70_12339</name>
</gene>
<reference evidence="11 12" key="1">
    <citation type="submission" date="2018-04" db="EMBL/GenBank/DDBJ databases">
        <title>The genome of golden apple snail Pomacea canaliculata provides insight into stress tolerance and invasive adaptation.</title>
        <authorList>
            <person name="Liu C."/>
            <person name="Liu B."/>
            <person name="Ren Y."/>
            <person name="Zhang Y."/>
            <person name="Wang H."/>
            <person name="Li S."/>
            <person name="Jiang F."/>
            <person name="Yin L."/>
            <person name="Zhang G."/>
            <person name="Qian W."/>
            <person name="Fan W."/>
        </authorList>
    </citation>
    <scope>NUCLEOTIDE SEQUENCE [LARGE SCALE GENOMIC DNA]</scope>
    <source>
        <strain evidence="11">SZHN2017</strain>
        <tissue evidence="11">Muscle</tissue>
    </source>
</reference>
<proteinExistence type="predicted"/>
<dbReference type="InterPro" id="IPR001304">
    <property type="entry name" value="C-type_lectin-like"/>
</dbReference>
<comment type="caution">
    <text evidence="11">The sequence shown here is derived from an EMBL/GenBank/DDBJ whole genome shotgun (WGS) entry which is preliminary data.</text>
</comment>
<dbReference type="Pfam" id="PF13855">
    <property type="entry name" value="LRR_8"/>
    <property type="match status" value="1"/>
</dbReference>
<dbReference type="Gene3D" id="3.80.10.10">
    <property type="entry name" value="Ribonuclease Inhibitor"/>
    <property type="match status" value="1"/>
</dbReference>
<organism evidence="11 12">
    <name type="scientific">Pomacea canaliculata</name>
    <name type="common">Golden apple snail</name>
    <dbReference type="NCBI Taxonomy" id="400727"/>
    <lineage>
        <taxon>Eukaryota</taxon>
        <taxon>Metazoa</taxon>
        <taxon>Spiralia</taxon>
        <taxon>Lophotrochozoa</taxon>
        <taxon>Mollusca</taxon>
        <taxon>Gastropoda</taxon>
        <taxon>Caenogastropoda</taxon>
        <taxon>Architaenioglossa</taxon>
        <taxon>Ampullarioidea</taxon>
        <taxon>Ampullariidae</taxon>
        <taxon>Pomacea</taxon>
    </lineage>
</organism>
<keyword evidence="6 7" id="KW-1015">Disulfide bond</keyword>
<evidence type="ECO:0000313" key="12">
    <source>
        <dbReference type="Proteomes" id="UP000245119"/>
    </source>
</evidence>
<dbReference type="Gene3D" id="1.20.1070.10">
    <property type="entry name" value="Rhodopsin 7-helix transmembrane proteins"/>
    <property type="match status" value="1"/>
</dbReference>
<dbReference type="SUPFAM" id="SSF81321">
    <property type="entry name" value="Family A G protein-coupled receptor-like"/>
    <property type="match status" value="1"/>
</dbReference>
<keyword evidence="4 9" id="KW-1133">Transmembrane helix</keyword>
<comment type="subcellular location">
    <subcellularLocation>
        <location evidence="1">Membrane</location>
        <topology evidence="1">Single-pass membrane protein</topology>
    </subcellularLocation>
</comment>
<dbReference type="GO" id="GO:0005886">
    <property type="term" value="C:plasma membrane"/>
    <property type="evidence" value="ECO:0007669"/>
    <property type="project" value="TreeGrafter"/>
</dbReference>
<dbReference type="CDD" id="cd00112">
    <property type="entry name" value="LDLa"/>
    <property type="match status" value="2"/>
</dbReference>
<evidence type="ECO:0000256" key="3">
    <source>
        <dbReference type="ARBA" id="ARBA00022737"/>
    </source>
</evidence>
<keyword evidence="2 9" id="KW-0812">Transmembrane</keyword>
<feature type="disulfide bond" evidence="7">
    <location>
        <begin position="233"/>
        <end position="251"/>
    </location>
</feature>
<evidence type="ECO:0000256" key="1">
    <source>
        <dbReference type="ARBA" id="ARBA00004167"/>
    </source>
</evidence>
<keyword evidence="3" id="KW-0677">Repeat</keyword>
<feature type="region of interest" description="Disordered" evidence="8">
    <location>
        <begin position="1"/>
        <end position="27"/>
    </location>
</feature>
<evidence type="ECO:0000259" key="10">
    <source>
        <dbReference type="Pfam" id="PF00059"/>
    </source>
</evidence>
<evidence type="ECO:0000256" key="4">
    <source>
        <dbReference type="ARBA" id="ARBA00022989"/>
    </source>
</evidence>
<dbReference type="InterPro" id="IPR016187">
    <property type="entry name" value="CTDL_fold"/>
</dbReference>
<evidence type="ECO:0000256" key="7">
    <source>
        <dbReference type="PROSITE-ProRule" id="PRU00124"/>
    </source>
</evidence>
<keyword evidence="5 9" id="KW-0472">Membrane</keyword>
<dbReference type="STRING" id="400727.A0A2T7P197"/>
<evidence type="ECO:0000256" key="5">
    <source>
        <dbReference type="ARBA" id="ARBA00023136"/>
    </source>
</evidence>